<dbReference type="CDD" id="cd00782">
    <property type="entry name" value="MutL_Trans"/>
    <property type="match status" value="1"/>
</dbReference>
<evidence type="ECO:0000256" key="1">
    <source>
        <dbReference type="ARBA" id="ARBA00006082"/>
    </source>
</evidence>
<dbReference type="Pfam" id="PF08676">
    <property type="entry name" value="MutL_C"/>
    <property type="match status" value="1"/>
</dbReference>
<dbReference type="InterPro" id="IPR013507">
    <property type="entry name" value="DNA_mismatch_S5_2-like"/>
</dbReference>
<dbReference type="HAMAP" id="MF_00149">
    <property type="entry name" value="DNA_mis_repair"/>
    <property type="match status" value="1"/>
</dbReference>
<keyword evidence="2 4" id="KW-0227">DNA damage</keyword>
<dbReference type="GO" id="GO:0004519">
    <property type="term" value="F:endonuclease activity"/>
    <property type="evidence" value="ECO:0007669"/>
    <property type="project" value="UniProtKB-KW"/>
</dbReference>
<dbReference type="Gene3D" id="3.30.565.10">
    <property type="entry name" value="Histidine kinase-like ATPase, C-terminal domain"/>
    <property type="match status" value="1"/>
</dbReference>
<reference evidence="7" key="1">
    <citation type="submission" date="2019-12" db="EMBL/GenBank/DDBJ databases">
        <authorList>
            <person name="zhang j."/>
            <person name="sun C.M."/>
        </authorList>
    </citation>
    <scope>NUCLEOTIDE SEQUENCE</scope>
    <source>
        <strain evidence="7">NS-1</strain>
    </source>
</reference>
<dbReference type="GO" id="GO:0140664">
    <property type="term" value="F:ATP-dependent DNA damage sensor activity"/>
    <property type="evidence" value="ECO:0007669"/>
    <property type="project" value="InterPro"/>
</dbReference>
<dbReference type="FunFam" id="3.30.565.10:FF:000003">
    <property type="entry name" value="DNA mismatch repair endonuclease MutL"/>
    <property type="match status" value="1"/>
</dbReference>
<gene>
    <name evidence="4 7" type="primary">mutL</name>
    <name evidence="7" type="ORF">GM661_10095</name>
</gene>
<dbReference type="KEGG" id="ifn:GM661_10095"/>
<dbReference type="InterPro" id="IPR020568">
    <property type="entry name" value="Ribosomal_Su5_D2-typ_SF"/>
</dbReference>
<comment type="function">
    <text evidence="4">This protein is involved in the repair of mismatches in DNA. It is required for dam-dependent methyl-directed DNA mismatch repair. May act as a 'molecular matchmaker', a protein that promotes the formation of a stable complex between two or more DNA-binding proteins in an ATP-dependent manner without itself being part of a final effector complex.</text>
</comment>
<evidence type="ECO:0000313" key="7">
    <source>
        <dbReference type="EMBL" id="QTL98304.1"/>
    </source>
</evidence>
<dbReference type="Pfam" id="PF13589">
    <property type="entry name" value="HATPase_c_3"/>
    <property type="match status" value="1"/>
</dbReference>
<dbReference type="InterPro" id="IPR002099">
    <property type="entry name" value="MutL/Mlh/PMS"/>
</dbReference>
<dbReference type="GO" id="GO:0032300">
    <property type="term" value="C:mismatch repair complex"/>
    <property type="evidence" value="ECO:0007669"/>
    <property type="project" value="InterPro"/>
</dbReference>
<dbReference type="GO" id="GO:0030983">
    <property type="term" value="F:mismatched DNA binding"/>
    <property type="evidence" value="ECO:0007669"/>
    <property type="project" value="InterPro"/>
</dbReference>
<organism evidence="7 8">
    <name type="scientific">Iocasia fonsfrigidae</name>
    <dbReference type="NCBI Taxonomy" id="2682810"/>
    <lineage>
        <taxon>Bacteria</taxon>
        <taxon>Bacillati</taxon>
        <taxon>Bacillota</taxon>
        <taxon>Clostridia</taxon>
        <taxon>Halanaerobiales</taxon>
        <taxon>Halanaerobiaceae</taxon>
        <taxon>Iocasia</taxon>
    </lineage>
</organism>
<dbReference type="InterPro" id="IPR042120">
    <property type="entry name" value="MutL_C_dimsub"/>
</dbReference>
<evidence type="ECO:0000259" key="5">
    <source>
        <dbReference type="SMART" id="SM00853"/>
    </source>
</evidence>
<dbReference type="EMBL" id="CP046640">
    <property type="protein sequence ID" value="QTL98304.1"/>
    <property type="molecule type" value="Genomic_DNA"/>
</dbReference>
<dbReference type="AlphaFoldDB" id="A0A8A7KJK9"/>
<dbReference type="Pfam" id="PF01119">
    <property type="entry name" value="DNA_mis_repair"/>
    <property type="match status" value="1"/>
</dbReference>
<dbReference type="RefSeq" id="WP_230866745.1">
    <property type="nucleotide sequence ID" value="NZ_CP046640.1"/>
</dbReference>
<dbReference type="GO" id="GO:0016887">
    <property type="term" value="F:ATP hydrolysis activity"/>
    <property type="evidence" value="ECO:0007669"/>
    <property type="project" value="InterPro"/>
</dbReference>
<dbReference type="PROSITE" id="PS00058">
    <property type="entry name" value="DNA_MISMATCH_REPAIR_1"/>
    <property type="match status" value="1"/>
</dbReference>
<dbReference type="InterPro" id="IPR020667">
    <property type="entry name" value="DNA_mismatch_repair_MutL"/>
</dbReference>
<dbReference type="InterPro" id="IPR014790">
    <property type="entry name" value="MutL_C"/>
</dbReference>
<dbReference type="Gene3D" id="3.30.1540.20">
    <property type="entry name" value="MutL, C-terminal domain, dimerisation subdomain"/>
    <property type="match status" value="1"/>
</dbReference>
<feature type="domain" description="MutL C-terminal dimerisation" evidence="5">
    <location>
        <begin position="441"/>
        <end position="584"/>
    </location>
</feature>
<dbReference type="Gene3D" id="3.30.1370.100">
    <property type="entry name" value="MutL, C-terminal domain, regulatory subdomain"/>
    <property type="match status" value="1"/>
</dbReference>
<dbReference type="GO" id="GO:0005524">
    <property type="term" value="F:ATP binding"/>
    <property type="evidence" value="ECO:0007669"/>
    <property type="project" value="InterPro"/>
</dbReference>
<evidence type="ECO:0000256" key="3">
    <source>
        <dbReference type="ARBA" id="ARBA00023204"/>
    </source>
</evidence>
<comment type="similarity">
    <text evidence="1 4">Belongs to the DNA mismatch repair MutL/HexB family.</text>
</comment>
<dbReference type="SMART" id="SM00853">
    <property type="entry name" value="MutL_C"/>
    <property type="match status" value="1"/>
</dbReference>
<name>A0A8A7KJK9_9FIRM</name>
<dbReference type="InterPro" id="IPR036890">
    <property type="entry name" value="HATPase_C_sf"/>
</dbReference>
<dbReference type="InterPro" id="IPR038973">
    <property type="entry name" value="MutL/Mlh/Pms-like"/>
</dbReference>
<dbReference type="SMART" id="SM01340">
    <property type="entry name" value="DNA_mis_repair"/>
    <property type="match status" value="1"/>
</dbReference>
<keyword evidence="8" id="KW-1185">Reference proteome</keyword>
<keyword evidence="3 4" id="KW-0234">DNA repair</keyword>
<feature type="domain" description="DNA mismatch repair protein S5" evidence="6">
    <location>
        <begin position="209"/>
        <end position="327"/>
    </location>
</feature>
<dbReference type="GO" id="GO:0006298">
    <property type="term" value="P:mismatch repair"/>
    <property type="evidence" value="ECO:0007669"/>
    <property type="project" value="UniProtKB-UniRule"/>
</dbReference>
<protein>
    <recommendedName>
        <fullName evidence="4">DNA mismatch repair protein MutL</fullName>
    </recommendedName>
</protein>
<dbReference type="CDD" id="cd16926">
    <property type="entry name" value="HATPase_MutL-MLH-PMS-like"/>
    <property type="match status" value="1"/>
</dbReference>
<dbReference type="NCBIfam" id="TIGR00585">
    <property type="entry name" value="mutl"/>
    <property type="match status" value="1"/>
</dbReference>
<dbReference type="InterPro" id="IPR014762">
    <property type="entry name" value="DNA_mismatch_repair_CS"/>
</dbReference>
<dbReference type="InterPro" id="IPR014721">
    <property type="entry name" value="Ribsml_uS5_D2-typ_fold_subgr"/>
</dbReference>
<evidence type="ECO:0000256" key="2">
    <source>
        <dbReference type="ARBA" id="ARBA00022763"/>
    </source>
</evidence>
<evidence type="ECO:0000259" key="6">
    <source>
        <dbReference type="SMART" id="SM01340"/>
    </source>
</evidence>
<dbReference type="PANTHER" id="PTHR10073:SF12">
    <property type="entry name" value="DNA MISMATCH REPAIR PROTEIN MLH1"/>
    <property type="match status" value="1"/>
</dbReference>
<dbReference type="PANTHER" id="PTHR10073">
    <property type="entry name" value="DNA MISMATCH REPAIR PROTEIN MLH, PMS, MUTL"/>
    <property type="match status" value="1"/>
</dbReference>
<sequence length="627" mass="70584">MTKIKQLPESVANQISAGEVVERPASVVKELLENSIDAGSKNILIEIEEGGREKIRVKDDGSGIPADEMELAFSRYATSKIEEINDLYSIKTLGFRGEALASISSVSNVVIKSRTAGELQGTKMELKGGSVLGQVPVGIPAGTDIEVTGLFYNTPARYKYLKKVNTEFGHISKIVTREALAYPDIKFTLIHNHKEVYKTPGTGKLIDAVYTLYGSEIASNLTPIDYEDRYIRLTGLIGNQTISRSSRIYEVFFVNKRVVNSRTLSQGVEEAYHGVLPGRKYPVVFLNVVLNQILIDVNVHPTKREVKFSRDGIIKDVLKKGISKTLQTKDLIPKIKKKHLSPKKERLSLINDNKLKQGIEDSESKEHQENFKGDFIRNNYKEKTADMPPRSNKYRKQTEQAVKENLKPCKVSEEKDSLENNKPFNKNIDKDNNNDLVINNFLGQLYNTYLVTEGSDGLIIIDQHNAHERILYEKIKNRFADEQINTQALLLPVRIDFTAEEIELVKKYLTDLKRLGFNIDFFGGNSILVQGVPSFLKNRPIKVIVEEIVDSIFKKGKTGNKSDLLDQVIKYMSCRGAIKAGKHLAEKEIDELIKGLIKASNPYRCPHGRPIIVNISLDDIKRGLGRK</sequence>
<dbReference type="SUPFAM" id="SSF54211">
    <property type="entry name" value="Ribosomal protein S5 domain 2-like"/>
    <property type="match status" value="1"/>
</dbReference>
<dbReference type="SUPFAM" id="SSF118116">
    <property type="entry name" value="DNA mismatch repair protein MutL"/>
    <property type="match status" value="1"/>
</dbReference>
<accession>A0A8A7KJK9</accession>
<evidence type="ECO:0000256" key="4">
    <source>
        <dbReference type="HAMAP-Rule" id="MF_00149"/>
    </source>
</evidence>
<dbReference type="Proteomes" id="UP000665020">
    <property type="component" value="Chromosome"/>
</dbReference>
<keyword evidence="7" id="KW-0540">Nuclease</keyword>
<proteinExistence type="inferred from homology"/>
<dbReference type="SUPFAM" id="SSF55874">
    <property type="entry name" value="ATPase domain of HSP90 chaperone/DNA topoisomerase II/histidine kinase"/>
    <property type="match status" value="1"/>
</dbReference>
<dbReference type="InterPro" id="IPR042121">
    <property type="entry name" value="MutL_C_regsub"/>
</dbReference>
<dbReference type="InterPro" id="IPR037198">
    <property type="entry name" value="MutL_C_sf"/>
</dbReference>
<keyword evidence="7" id="KW-0378">Hydrolase</keyword>
<keyword evidence="7" id="KW-0255">Endonuclease</keyword>
<dbReference type="Gene3D" id="3.30.230.10">
    <property type="match status" value="1"/>
</dbReference>
<evidence type="ECO:0000313" key="8">
    <source>
        <dbReference type="Proteomes" id="UP000665020"/>
    </source>
</evidence>